<dbReference type="STRING" id="1715989.NITINOP_3120"/>
<evidence type="ECO:0000313" key="1">
    <source>
        <dbReference type="EMBL" id="CUQ68092.1"/>
    </source>
</evidence>
<gene>
    <name evidence="1" type="ORF">NITINOP_3120</name>
</gene>
<dbReference type="EMBL" id="LN885086">
    <property type="protein sequence ID" value="CUQ68092.1"/>
    <property type="molecule type" value="Genomic_DNA"/>
</dbReference>
<dbReference type="AlphaFoldDB" id="A0A0S4KUL0"/>
<keyword evidence="2" id="KW-1185">Reference proteome</keyword>
<protein>
    <submittedName>
        <fullName evidence="1">Transcriptional regulator, MarR family</fullName>
    </submittedName>
</protein>
<proteinExistence type="predicted"/>
<dbReference type="Pfam" id="PF13412">
    <property type="entry name" value="HTH_24"/>
    <property type="match status" value="1"/>
</dbReference>
<dbReference type="Gene3D" id="1.10.10.10">
    <property type="entry name" value="Winged helix-like DNA-binding domain superfamily/Winged helix DNA-binding domain"/>
    <property type="match status" value="1"/>
</dbReference>
<evidence type="ECO:0000313" key="2">
    <source>
        <dbReference type="Proteomes" id="UP000066284"/>
    </source>
</evidence>
<dbReference type="InterPro" id="IPR036390">
    <property type="entry name" value="WH_DNA-bd_sf"/>
</dbReference>
<sequence>MRIERLRLRGMDLQGQRDLLLLTELERGEAITQRSLATKLGVALGLTNLCLKRLARKGYIKITTIPPHRVRYLLTPQGFAEKSRLTSEYVKYSLSYYRDTRRRLKATLEKPVRSGAKRLAVCGTGELAELAYLTLRELELTLVGFVDDRSAGTFLSYPVRPIASLSEWEFDGLLIADLEHGPQILARLVRQGIPKEKIFSIGLAADGASASCDVKRAEETQERQRQTG</sequence>
<dbReference type="Proteomes" id="UP000066284">
    <property type="component" value="Chromosome 1"/>
</dbReference>
<reference evidence="2" key="1">
    <citation type="submission" date="2015-09" db="EMBL/GenBank/DDBJ databases">
        <authorList>
            <person name="Daims H."/>
        </authorList>
    </citation>
    <scope>NUCLEOTIDE SEQUENCE [LARGE SCALE GENOMIC DNA]</scope>
</reference>
<dbReference type="Gene3D" id="3.40.50.720">
    <property type="entry name" value="NAD(P)-binding Rossmann-like Domain"/>
    <property type="match status" value="1"/>
</dbReference>
<organism evidence="1 2">
    <name type="scientific">Candidatus Nitrospira inopinata</name>
    <dbReference type="NCBI Taxonomy" id="1715989"/>
    <lineage>
        <taxon>Bacteria</taxon>
        <taxon>Pseudomonadati</taxon>
        <taxon>Nitrospirota</taxon>
        <taxon>Nitrospiria</taxon>
        <taxon>Nitrospirales</taxon>
        <taxon>Nitrospiraceae</taxon>
        <taxon>Nitrospira</taxon>
    </lineage>
</organism>
<dbReference type="InterPro" id="IPR036388">
    <property type="entry name" value="WH-like_DNA-bd_sf"/>
</dbReference>
<dbReference type="KEGG" id="nio:NITINOP_3120"/>
<accession>A0A0S4KUL0</accession>
<dbReference type="SUPFAM" id="SSF46785">
    <property type="entry name" value="Winged helix' DNA-binding domain"/>
    <property type="match status" value="1"/>
</dbReference>
<name>A0A0S4KUL0_9BACT</name>